<accession>A0A8E6BB90</accession>
<name>A0A8E6BB90_9BACT</name>
<dbReference type="InterPro" id="IPR029044">
    <property type="entry name" value="Nucleotide-diphossugar_trans"/>
</dbReference>
<dbReference type="InterPro" id="IPR001173">
    <property type="entry name" value="Glyco_trans_2-like"/>
</dbReference>
<organism evidence="2 3">
    <name type="scientific">Telmatocola sphagniphila</name>
    <dbReference type="NCBI Taxonomy" id="1123043"/>
    <lineage>
        <taxon>Bacteria</taxon>
        <taxon>Pseudomonadati</taxon>
        <taxon>Planctomycetota</taxon>
        <taxon>Planctomycetia</taxon>
        <taxon>Gemmatales</taxon>
        <taxon>Gemmataceae</taxon>
    </lineage>
</organism>
<dbReference type="EMBL" id="CP074694">
    <property type="protein sequence ID" value="QVL34551.1"/>
    <property type="molecule type" value="Genomic_DNA"/>
</dbReference>
<gene>
    <name evidence="2" type="ORF">KIH39_11775</name>
</gene>
<protein>
    <submittedName>
        <fullName evidence="2">Glycosyltransferase family 2 protein</fullName>
    </submittedName>
</protein>
<dbReference type="Proteomes" id="UP000676194">
    <property type="component" value="Chromosome"/>
</dbReference>
<dbReference type="AlphaFoldDB" id="A0A8E6BB90"/>
<dbReference type="Pfam" id="PF00535">
    <property type="entry name" value="Glycos_transf_2"/>
    <property type="match status" value="1"/>
</dbReference>
<dbReference type="RefSeq" id="WP_213499647.1">
    <property type="nucleotide sequence ID" value="NZ_CP074694.1"/>
</dbReference>
<keyword evidence="3" id="KW-1185">Reference proteome</keyword>
<feature type="domain" description="Glycosyltransferase 2-like" evidence="1">
    <location>
        <begin position="45"/>
        <end position="185"/>
    </location>
</feature>
<evidence type="ECO:0000313" key="3">
    <source>
        <dbReference type="Proteomes" id="UP000676194"/>
    </source>
</evidence>
<dbReference type="PANTHER" id="PTHR43179">
    <property type="entry name" value="RHAMNOSYLTRANSFERASE WBBL"/>
    <property type="match status" value="1"/>
</dbReference>
<dbReference type="SUPFAM" id="SSF53448">
    <property type="entry name" value="Nucleotide-diphospho-sugar transferases"/>
    <property type="match status" value="1"/>
</dbReference>
<dbReference type="PANTHER" id="PTHR43179:SF7">
    <property type="entry name" value="RHAMNOSYLTRANSFERASE WBBL"/>
    <property type="match status" value="1"/>
</dbReference>
<dbReference type="KEGG" id="tsph:KIH39_11775"/>
<evidence type="ECO:0000313" key="2">
    <source>
        <dbReference type="EMBL" id="QVL34551.1"/>
    </source>
</evidence>
<sequence length="358" mass="40870">MEVTPDNAAQILHVRVPWPTEKLPRSIHDRVSQSALQSIAPAVISVCIPNWNCKQYLSDCLASLHGFDQGVPFEVIVVDNASIDGAAEMVEDEFPQVRLIRNETNRGFAIASNQAADRAKGKYLFFLNNDTIIPPGTLARLVDFAEAHPEAGLIGPRIQDPQGRLQISYRRKPTVAALLHRTMVFRWSGLLKRVYYDYRRTSFESNELKRVDALMGAAVVMPREIYKTLGGWDPDFRFGGEDLELSVRVGKNRAVYYLPEVEITHYGRISSRLNVTFAAPNVVIGYIHFFRKTGANRISILLYKLVVTLDAPVHLACKLAEYAWRKFTRREEKAAKTRLMIQGLWHFLRRDLLRFWKT</sequence>
<dbReference type="Gene3D" id="3.90.550.10">
    <property type="entry name" value="Spore Coat Polysaccharide Biosynthesis Protein SpsA, Chain A"/>
    <property type="match status" value="1"/>
</dbReference>
<proteinExistence type="predicted"/>
<dbReference type="CDD" id="cd04186">
    <property type="entry name" value="GT_2_like_c"/>
    <property type="match status" value="1"/>
</dbReference>
<evidence type="ECO:0000259" key="1">
    <source>
        <dbReference type="Pfam" id="PF00535"/>
    </source>
</evidence>
<reference evidence="2" key="1">
    <citation type="submission" date="2021-05" db="EMBL/GenBank/DDBJ databases">
        <title>Complete genome sequence of the cellulolytic planctomycete Telmatocola sphagniphila SP2T and characterization of the first cellulase from planctomycetes.</title>
        <authorList>
            <person name="Rakitin A.L."/>
            <person name="Beletsky A.V."/>
            <person name="Naumoff D.G."/>
            <person name="Kulichevskaya I.S."/>
            <person name="Mardanov A.V."/>
            <person name="Ravin N.V."/>
            <person name="Dedysh S.N."/>
        </authorList>
    </citation>
    <scope>NUCLEOTIDE SEQUENCE</scope>
    <source>
        <strain evidence="2">SP2T</strain>
    </source>
</reference>